<feature type="transmembrane region" description="Helical" evidence="12">
    <location>
        <begin position="183"/>
        <end position="206"/>
    </location>
</feature>
<evidence type="ECO:0000256" key="3">
    <source>
        <dbReference type="ARBA" id="ARBA00022723"/>
    </source>
</evidence>
<evidence type="ECO:0000256" key="12">
    <source>
        <dbReference type="SAM" id="Phobius"/>
    </source>
</evidence>
<feature type="transmembrane region" description="Helical" evidence="12">
    <location>
        <begin position="17"/>
        <end position="36"/>
    </location>
</feature>
<dbReference type="PANTHER" id="PTHR42029:SF3">
    <property type="entry name" value="AN04G07800"/>
    <property type="match status" value="1"/>
</dbReference>
<feature type="compositionally biased region" description="Polar residues" evidence="11">
    <location>
        <begin position="382"/>
        <end position="398"/>
    </location>
</feature>
<evidence type="ECO:0000256" key="5">
    <source>
        <dbReference type="ARBA" id="ARBA00022771"/>
    </source>
</evidence>
<keyword evidence="5" id="KW-0863">Zinc-finger</keyword>
<keyword evidence="12" id="KW-0472">Membrane</keyword>
<evidence type="ECO:0000256" key="7">
    <source>
        <dbReference type="ARBA" id="ARBA00023125"/>
    </source>
</evidence>
<name>A0A4S9WMJ0_AURPU</name>
<gene>
    <name evidence="15" type="ORF">D6C94_02509</name>
    <name evidence="14" type="ORF">D6D22_01212</name>
</gene>
<proteinExistence type="inferred from homology"/>
<dbReference type="EMBL" id="QZBJ01000012">
    <property type="protein sequence ID" value="THY77219.1"/>
    <property type="molecule type" value="Genomic_DNA"/>
</dbReference>
<evidence type="ECO:0000256" key="9">
    <source>
        <dbReference type="ARBA" id="ARBA00023242"/>
    </source>
</evidence>
<evidence type="ECO:0000313" key="16">
    <source>
        <dbReference type="Proteomes" id="UP000305064"/>
    </source>
</evidence>
<keyword evidence="12" id="KW-0812">Transmembrane</keyword>
<dbReference type="AlphaFoldDB" id="A0A4S9WMJ0"/>
<organism evidence="15 16">
    <name type="scientific">Aureobasidium pullulans</name>
    <name type="common">Black yeast</name>
    <name type="synonym">Pullularia pullulans</name>
    <dbReference type="NCBI Taxonomy" id="5580"/>
    <lineage>
        <taxon>Eukaryota</taxon>
        <taxon>Fungi</taxon>
        <taxon>Dikarya</taxon>
        <taxon>Ascomycota</taxon>
        <taxon>Pezizomycotina</taxon>
        <taxon>Dothideomycetes</taxon>
        <taxon>Dothideomycetidae</taxon>
        <taxon>Dothideales</taxon>
        <taxon>Saccotheciaceae</taxon>
        <taxon>Aureobasidium</taxon>
    </lineage>
</organism>
<evidence type="ECO:0000256" key="6">
    <source>
        <dbReference type="ARBA" id="ARBA00022833"/>
    </source>
</evidence>
<evidence type="ECO:0000256" key="2">
    <source>
        <dbReference type="ARBA" id="ARBA00005548"/>
    </source>
</evidence>
<keyword evidence="9" id="KW-0539">Nucleus</keyword>
<dbReference type="NCBIfam" id="TIGR00598">
    <property type="entry name" value="rad14"/>
    <property type="match status" value="1"/>
</dbReference>
<protein>
    <recommendedName>
        <fullName evidence="10">DNA repair protein RAD14</fullName>
    </recommendedName>
</protein>
<feature type="compositionally biased region" description="Basic and acidic residues" evidence="11">
    <location>
        <begin position="366"/>
        <end position="376"/>
    </location>
</feature>
<comment type="subcellular location">
    <subcellularLocation>
        <location evidence="1">Nucleus</location>
    </subcellularLocation>
</comment>
<dbReference type="GO" id="GO:0005634">
    <property type="term" value="C:nucleus"/>
    <property type="evidence" value="ECO:0007669"/>
    <property type="project" value="UniProtKB-SubCell"/>
</dbReference>
<evidence type="ECO:0000256" key="10">
    <source>
        <dbReference type="ARBA" id="ARBA00072989"/>
    </source>
</evidence>
<sequence length="715" mass="82193">MGLVEKPSDPHGLTLEAWAQGLMFGSLMTMACITIANMRKRVVLHHLILIELIFGLFQGTFIFLDPPYYGWYESVGALFLNVSWSLHNVISWMKNKPFLSRKMSLIYIGTVIVVQPYWVAEIAANFLYFNNIDHKVFEHLRPFEALFRDPWWIFTILNLVYNIKKRYDFGFIELVRISPRFGVLLVVMTLSVLFLFVDILSVTHVIPSKNADGINPFWKLSFVFKCMTDTVILDDFKTALDKMKDYRLRRVASYVDTHDNAERGSTEPITVHTTVTQHEHYESRIRNYDDSSINGKDWANGHIEQLELEEVTPPPTVRTHIDWANTVVAEPNDTAAEHKMADASRAATPPRTARPGSIPRSPMTPEKIRRMEEARLKAKALRSQQRASNQEAYPSRTPSGFVAGQKRPHVVVPGSSVQPNQRDARQTPSGDKDGFSKPARDSGIEPAKKFQKFVEYDFSKMTDTKGGFLTAEDDPHNRALHTPNQEQKPANMTLKEWEKAQLIKKLKNERAGPYEPGLSALGAAKEQKKCRECDTLEIDWKWDDVFGCQVCKACQDKFPDKYSLLTKTEAREDYLLTDPELKDEQLLPRLEKPNPHKSTWNNMMLYLRYQVEEYAFSDKKWGSPEALDEEFEKRQGEAKRRKEVKFKSKLNDLKRRTRVDAYKRQKAGVEGGNFGDKLWGSKHEHEWGRAVENPETGATVKTCVECGMEVEELEF</sequence>
<dbReference type="GO" id="GO:0008270">
    <property type="term" value="F:zinc ion binding"/>
    <property type="evidence" value="ECO:0007669"/>
    <property type="project" value="UniProtKB-KW"/>
</dbReference>
<dbReference type="GO" id="GO:0003684">
    <property type="term" value="F:damaged DNA binding"/>
    <property type="evidence" value="ECO:0007669"/>
    <property type="project" value="InterPro"/>
</dbReference>
<dbReference type="EMBL" id="QZAL01000009">
    <property type="protein sequence ID" value="THW50461.1"/>
    <property type="molecule type" value="Genomic_DNA"/>
</dbReference>
<dbReference type="Gene3D" id="3.90.530.10">
    <property type="entry name" value="XPA C-terminal domain"/>
    <property type="match status" value="1"/>
</dbReference>
<evidence type="ECO:0000313" key="17">
    <source>
        <dbReference type="Proteomes" id="UP000310687"/>
    </source>
</evidence>
<evidence type="ECO:0000256" key="4">
    <source>
        <dbReference type="ARBA" id="ARBA00022763"/>
    </source>
</evidence>
<dbReference type="PROSITE" id="PS51257">
    <property type="entry name" value="PROKAR_LIPOPROTEIN"/>
    <property type="match status" value="1"/>
</dbReference>
<keyword evidence="8" id="KW-0234">DNA repair</keyword>
<dbReference type="FunFam" id="3.90.530.10:FF:000003">
    <property type="entry name" value="Dna repair rad14 protein"/>
    <property type="match status" value="1"/>
</dbReference>
<dbReference type="Proteomes" id="UP000305064">
    <property type="component" value="Unassembled WGS sequence"/>
</dbReference>
<evidence type="ECO:0000256" key="11">
    <source>
        <dbReference type="SAM" id="MobiDB-lite"/>
    </source>
</evidence>
<keyword evidence="6" id="KW-0862">Zinc</keyword>
<keyword evidence="4" id="KW-0227">DNA damage</keyword>
<dbReference type="Proteomes" id="UP000310687">
    <property type="component" value="Unassembled WGS sequence"/>
</dbReference>
<feature type="compositionally biased region" description="Basic and acidic residues" evidence="11">
    <location>
        <begin position="422"/>
        <end position="446"/>
    </location>
</feature>
<evidence type="ECO:0000259" key="13">
    <source>
        <dbReference type="Pfam" id="PF05181"/>
    </source>
</evidence>
<keyword evidence="3" id="KW-0479">Metal-binding</keyword>
<dbReference type="InterPro" id="IPR000465">
    <property type="entry name" value="XPA/RAD14"/>
</dbReference>
<evidence type="ECO:0000313" key="15">
    <source>
        <dbReference type="EMBL" id="THY77219.1"/>
    </source>
</evidence>
<dbReference type="CDD" id="cd21077">
    <property type="entry name" value="DBD_Rad14"/>
    <property type="match status" value="1"/>
</dbReference>
<dbReference type="InterPro" id="IPR022656">
    <property type="entry name" value="XPA_C"/>
</dbReference>
<dbReference type="Pfam" id="PF05181">
    <property type="entry name" value="XPA_C"/>
    <property type="match status" value="1"/>
</dbReference>
<feature type="transmembrane region" description="Helical" evidence="12">
    <location>
        <begin position="70"/>
        <end position="93"/>
    </location>
</feature>
<accession>A0A4S9WMJ0</accession>
<keyword evidence="7" id="KW-0238">DNA-binding</keyword>
<evidence type="ECO:0000256" key="1">
    <source>
        <dbReference type="ARBA" id="ARBA00004123"/>
    </source>
</evidence>
<dbReference type="PANTHER" id="PTHR42029">
    <property type="entry name" value="AN04G07800"/>
    <property type="match status" value="1"/>
</dbReference>
<dbReference type="InterPro" id="IPR009061">
    <property type="entry name" value="DNA-bd_dom_put_sf"/>
</dbReference>
<feature type="transmembrane region" description="Helical" evidence="12">
    <location>
        <begin position="43"/>
        <end position="64"/>
    </location>
</feature>
<feature type="compositionally biased region" description="Low complexity" evidence="11">
    <location>
        <begin position="345"/>
        <end position="355"/>
    </location>
</feature>
<feature type="transmembrane region" description="Helical" evidence="12">
    <location>
        <begin position="105"/>
        <end position="129"/>
    </location>
</feature>
<comment type="caution">
    <text evidence="15">The sequence shown here is derived from an EMBL/GenBank/DDBJ whole genome shotgun (WGS) entry which is preliminary data.</text>
</comment>
<evidence type="ECO:0000256" key="8">
    <source>
        <dbReference type="ARBA" id="ARBA00023204"/>
    </source>
</evidence>
<dbReference type="SUPFAM" id="SSF46955">
    <property type="entry name" value="Putative DNA-binding domain"/>
    <property type="match status" value="1"/>
</dbReference>
<evidence type="ECO:0000313" key="14">
    <source>
        <dbReference type="EMBL" id="THW50461.1"/>
    </source>
</evidence>
<dbReference type="GO" id="GO:0006289">
    <property type="term" value="P:nucleotide-excision repair"/>
    <property type="evidence" value="ECO:0007669"/>
    <property type="project" value="InterPro"/>
</dbReference>
<feature type="transmembrane region" description="Helical" evidence="12">
    <location>
        <begin position="145"/>
        <end position="163"/>
    </location>
</feature>
<feature type="domain" description="XPA C-terminal" evidence="13">
    <location>
        <begin position="561"/>
        <end position="611"/>
    </location>
</feature>
<comment type="similarity">
    <text evidence="2">Belongs to the XPA family.</text>
</comment>
<dbReference type="InterPro" id="IPR037129">
    <property type="entry name" value="XPA_sf"/>
</dbReference>
<keyword evidence="12" id="KW-1133">Transmembrane helix</keyword>
<reference evidence="16 17" key="1">
    <citation type="submission" date="2018-10" db="EMBL/GenBank/DDBJ databases">
        <title>Fifty Aureobasidium pullulans genomes reveal a recombining polyextremotolerant generalist.</title>
        <authorList>
            <person name="Gostincar C."/>
            <person name="Turk M."/>
            <person name="Zajc J."/>
            <person name="Gunde-Cimerman N."/>
        </authorList>
    </citation>
    <scope>NUCLEOTIDE SEQUENCE [LARGE SCALE GENOMIC DNA]</scope>
    <source>
        <strain evidence="14 17">EXF-11013</strain>
        <strain evidence="15 16">EXF-4256</strain>
    </source>
</reference>
<feature type="region of interest" description="Disordered" evidence="11">
    <location>
        <begin position="336"/>
        <end position="446"/>
    </location>
</feature>